<sequence length="89" mass="10437">MQTKQLPSELLFDIFKAADGAIMESLPNFYEISSMLKQREFEKLWINQVNNLLTSSSIVYIFVGIIFKRRWLLICEESKKVELSFNGEK</sequence>
<organism evidence="2 3">
    <name type="scientific">Meloidogyne floridensis</name>
    <dbReference type="NCBI Taxonomy" id="298350"/>
    <lineage>
        <taxon>Eukaryota</taxon>
        <taxon>Metazoa</taxon>
        <taxon>Ecdysozoa</taxon>
        <taxon>Nematoda</taxon>
        <taxon>Chromadorea</taxon>
        <taxon>Rhabditida</taxon>
        <taxon>Tylenchina</taxon>
        <taxon>Tylenchomorpha</taxon>
        <taxon>Tylenchoidea</taxon>
        <taxon>Meloidogynidae</taxon>
        <taxon>Meloidogyninae</taxon>
        <taxon>Meloidogyne</taxon>
    </lineage>
</organism>
<name>A0A915PB49_9BILA</name>
<keyword evidence="1" id="KW-0472">Membrane</keyword>
<keyword evidence="1" id="KW-0812">Transmembrane</keyword>
<evidence type="ECO:0000256" key="1">
    <source>
        <dbReference type="SAM" id="Phobius"/>
    </source>
</evidence>
<accession>A0A915PB49</accession>
<reference evidence="3" key="1">
    <citation type="submission" date="2022-11" db="UniProtKB">
        <authorList>
            <consortium name="WormBaseParasite"/>
        </authorList>
    </citation>
    <scope>IDENTIFICATION</scope>
</reference>
<dbReference type="Proteomes" id="UP000887560">
    <property type="component" value="Unplaced"/>
</dbReference>
<dbReference type="AlphaFoldDB" id="A0A915PB49"/>
<evidence type="ECO:0000313" key="3">
    <source>
        <dbReference type="WBParaSite" id="scf7180000423783.g11609"/>
    </source>
</evidence>
<proteinExistence type="predicted"/>
<keyword evidence="2" id="KW-1185">Reference proteome</keyword>
<protein>
    <submittedName>
        <fullName evidence="3">Uncharacterized protein</fullName>
    </submittedName>
</protein>
<evidence type="ECO:0000313" key="2">
    <source>
        <dbReference type="Proteomes" id="UP000887560"/>
    </source>
</evidence>
<feature type="transmembrane region" description="Helical" evidence="1">
    <location>
        <begin position="45"/>
        <end position="67"/>
    </location>
</feature>
<dbReference type="WBParaSite" id="scf7180000423783.g11609">
    <property type="protein sequence ID" value="scf7180000423783.g11609"/>
    <property type="gene ID" value="scf7180000423783.g11609"/>
</dbReference>
<keyword evidence="1" id="KW-1133">Transmembrane helix</keyword>